<dbReference type="Pfam" id="PF18517">
    <property type="entry name" value="LZ3wCH"/>
    <property type="match status" value="1"/>
</dbReference>
<accession>A0A1X6P186</accession>
<evidence type="ECO:0008006" key="11">
    <source>
        <dbReference type="Google" id="ProtNLM"/>
    </source>
</evidence>
<evidence type="ECO:0000313" key="10">
    <source>
        <dbReference type="Proteomes" id="UP000218209"/>
    </source>
</evidence>
<dbReference type="GO" id="GO:0003690">
    <property type="term" value="F:double-stranded DNA binding"/>
    <property type="evidence" value="ECO:0007669"/>
    <property type="project" value="InterPro"/>
</dbReference>
<dbReference type="GO" id="GO:0005634">
    <property type="term" value="C:nucleus"/>
    <property type="evidence" value="ECO:0007669"/>
    <property type="project" value="UniProtKB-SubCell"/>
</dbReference>
<keyword evidence="10" id="KW-1185">Reference proteome</keyword>
<comment type="subcellular location">
    <subcellularLocation>
        <location evidence="1 5">Nucleus</location>
    </subcellularLocation>
</comment>
<protein>
    <recommendedName>
        <fullName evidence="11">Meiotic nuclear division protein 1 homolog</fullName>
    </recommendedName>
</protein>
<evidence type="ECO:0000259" key="7">
    <source>
        <dbReference type="Pfam" id="PF03962"/>
    </source>
</evidence>
<dbReference type="OrthoDB" id="273345at2759"/>
<sequence>MSKRKGLSLDEKREKMVELLQESSEFFTLKELEKIAPKRKGIVSQTVKDVVQSLVDDGIVSSDKCGVQTVFWCLPSAEVQKKRARIAVLEEEVKASESTRERLESQLSSLEAARTGNGLTNGRDTFLTQLAANEQAVVALTAQVAEQAASDPERLQRLAEATKTAREAANRWTDNVDTLRRYVSDKFGMSSADFARQFGVPADLEYLEEEAPPQQA</sequence>
<evidence type="ECO:0000259" key="8">
    <source>
        <dbReference type="Pfam" id="PF18517"/>
    </source>
</evidence>
<name>A0A1X6P186_PORUM</name>
<evidence type="ECO:0000256" key="3">
    <source>
        <dbReference type="ARBA" id="ARBA00023054"/>
    </source>
</evidence>
<evidence type="ECO:0000256" key="2">
    <source>
        <dbReference type="ARBA" id="ARBA00005981"/>
    </source>
</evidence>
<feature type="domain" description="Leucine zipper with capping helix" evidence="8">
    <location>
        <begin position="155"/>
        <end position="207"/>
    </location>
</feature>
<organism evidence="9 10">
    <name type="scientific">Porphyra umbilicalis</name>
    <name type="common">Purple laver</name>
    <name type="synonym">Red alga</name>
    <dbReference type="NCBI Taxonomy" id="2786"/>
    <lineage>
        <taxon>Eukaryota</taxon>
        <taxon>Rhodophyta</taxon>
        <taxon>Bangiophyceae</taxon>
        <taxon>Bangiales</taxon>
        <taxon>Bangiaceae</taxon>
        <taxon>Porphyra</taxon>
    </lineage>
</organism>
<dbReference type="InterPro" id="IPR005647">
    <property type="entry name" value="Mnd1"/>
</dbReference>
<keyword evidence="4 5" id="KW-0539">Nucleus</keyword>
<keyword evidence="3 6" id="KW-0175">Coiled coil</keyword>
<reference evidence="9 10" key="1">
    <citation type="submission" date="2017-03" db="EMBL/GenBank/DDBJ databases">
        <title>WGS assembly of Porphyra umbilicalis.</title>
        <authorList>
            <person name="Brawley S.H."/>
            <person name="Blouin N.A."/>
            <person name="Ficko-Blean E."/>
            <person name="Wheeler G.L."/>
            <person name="Lohr M."/>
            <person name="Goodson H.V."/>
            <person name="Jenkins J.W."/>
            <person name="Blaby-Haas C.E."/>
            <person name="Helliwell K.E."/>
            <person name="Chan C."/>
            <person name="Marriage T."/>
            <person name="Bhattacharya D."/>
            <person name="Klein A.S."/>
            <person name="Badis Y."/>
            <person name="Brodie J."/>
            <person name="Cao Y."/>
            <person name="Collen J."/>
            <person name="Dittami S.M."/>
            <person name="Gachon C.M."/>
            <person name="Green B.R."/>
            <person name="Karpowicz S."/>
            <person name="Kim J.W."/>
            <person name="Kudahl U."/>
            <person name="Lin S."/>
            <person name="Michel G."/>
            <person name="Mittag M."/>
            <person name="Olson B.J."/>
            <person name="Pangilinan J."/>
            <person name="Peng Y."/>
            <person name="Qiu H."/>
            <person name="Shu S."/>
            <person name="Singer J.T."/>
            <person name="Smith A.G."/>
            <person name="Sprecher B.N."/>
            <person name="Wagner V."/>
            <person name="Wang W."/>
            <person name="Wang Z.-Y."/>
            <person name="Yan J."/>
            <person name="Yarish C."/>
            <person name="Zoeuner-Riek S."/>
            <person name="Zhuang Y."/>
            <person name="Zou Y."/>
            <person name="Lindquist E.A."/>
            <person name="Grimwood J."/>
            <person name="Barry K."/>
            <person name="Rokhsar D.S."/>
            <person name="Schmutz J."/>
            <person name="Stiller J.W."/>
            <person name="Grossman A.R."/>
            <person name="Prochnik S.E."/>
        </authorList>
    </citation>
    <scope>NUCLEOTIDE SEQUENCE [LARGE SCALE GENOMIC DNA]</scope>
    <source>
        <strain evidence="9">4086291</strain>
    </source>
</reference>
<feature type="coiled-coil region" evidence="6">
    <location>
        <begin position="79"/>
        <end position="113"/>
    </location>
</feature>
<dbReference type="Proteomes" id="UP000218209">
    <property type="component" value="Unassembled WGS sequence"/>
</dbReference>
<feature type="domain" description="Mnd1 HTH" evidence="7">
    <location>
        <begin position="16"/>
        <end position="75"/>
    </location>
</feature>
<dbReference type="InterPro" id="IPR040661">
    <property type="entry name" value="LZ3wCH"/>
</dbReference>
<proteinExistence type="inferred from homology"/>
<dbReference type="GO" id="GO:0007131">
    <property type="term" value="P:reciprocal meiotic recombination"/>
    <property type="evidence" value="ECO:0007669"/>
    <property type="project" value="InterPro"/>
</dbReference>
<evidence type="ECO:0000256" key="4">
    <source>
        <dbReference type="ARBA" id="ARBA00023242"/>
    </source>
</evidence>
<evidence type="ECO:0000313" key="9">
    <source>
        <dbReference type="EMBL" id="OSX74587.1"/>
    </source>
</evidence>
<dbReference type="Pfam" id="PF03962">
    <property type="entry name" value="Mnd1"/>
    <property type="match status" value="1"/>
</dbReference>
<dbReference type="EMBL" id="KV918940">
    <property type="protein sequence ID" value="OSX74587.1"/>
    <property type="molecule type" value="Genomic_DNA"/>
</dbReference>
<comment type="function">
    <text evidence="5">Required for proper homologous chromosome pairing and efficient cross-over and intragenic recombination during meiosis.</text>
</comment>
<dbReference type="AlphaFoldDB" id="A0A1X6P186"/>
<evidence type="ECO:0000256" key="5">
    <source>
        <dbReference type="PIRNR" id="PIRNR026991"/>
    </source>
</evidence>
<comment type="similarity">
    <text evidence="2 5">Belongs to the MND1 family.</text>
</comment>
<dbReference type="PIRSF" id="PIRSF026991">
    <property type="entry name" value="Mnd1"/>
    <property type="match status" value="1"/>
</dbReference>
<dbReference type="InterPro" id="IPR040453">
    <property type="entry name" value="Mnd1_HTH"/>
</dbReference>
<evidence type="ECO:0000256" key="1">
    <source>
        <dbReference type="ARBA" id="ARBA00004123"/>
    </source>
</evidence>
<evidence type="ECO:0000256" key="6">
    <source>
        <dbReference type="SAM" id="Coils"/>
    </source>
</evidence>
<gene>
    <name evidence="9" type="ORF">BU14_0280s0004</name>
</gene>